<dbReference type="KEGG" id="pmq:PM3016_2031"/>
<dbReference type="HOGENOM" id="CLU_007383_10_6_9"/>
<dbReference type="Gene3D" id="3.90.25.10">
    <property type="entry name" value="UDP-galactose 4-epimerase, domain 1"/>
    <property type="match status" value="1"/>
</dbReference>
<dbReference type="Proteomes" id="UP000007523">
    <property type="component" value="Chromosome"/>
</dbReference>
<evidence type="ECO:0000313" key="2">
    <source>
        <dbReference type="EMBL" id="AFC28931.1"/>
    </source>
</evidence>
<dbReference type="InterPro" id="IPR008030">
    <property type="entry name" value="NmrA-like"/>
</dbReference>
<dbReference type="SUPFAM" id="SSF51735">
    <property type="entry name" value="NAD(P)-binding Rossmann-fold domains"/>
    <property type="match status" value="1"/>
</dbReference>
<dbReference type="PANTHER" id="PTHR43162:SF1">
    <property type="entry name" value="PRESTALK A DIFFERENTIATION PROTEIN A"/>
    <property type="match status" value="1"/>
</dbReference>
<reference evidence="2 3" key="1">
    <citation type="journal article" date="2012" name="J. Bacteriol.">
        <title>Complete Genome Sequence of Paenibacillus mucilaginosus 3016, a Bacterium Functional as Microbial Fertilizer.</title>
        <authorList>
            <person name="Ma M."/>
            <person name="Wang Z."/>
            <person name="Li L."/>
            <person name="Jiang X."/>
            <person name="Guan D."/>
            <person name="Cao F."/>
            <person name="Chen H."/>
            <person name="Wang X."/>
            <person name="Shen D."/>
            <person name="Du B."/>
            <person name="Li J."/>
        </authorList>
    </citation>
    <scope>NUCLEOTIDE SEQUENCE [LARGE SCALE GENOMIC DNA]</scope>
    <source>
        <strain evidence="2 3">3016</strain>
    </source>
</reference>
<gene>
    <name evidence="2" type="ORF">PM3016_2031</name>
</gene>
<accession>H6NCK2</accession>
<dbReference type="STRING" id="1116391.PM3016_2031"/>
<protein>
    <recommendedName>
        <fullName evidence="1">NmrA-like domain-containing protein</fullName>
    </recommendedName>
</protein>
<dbReference type="InterPro" id="IPR051604">
    <property type="entry name" value="Ergot_Alk_Oxidoreductase"/>
</dbReference>
<sequence>MTRVLVTGVTGNVGYEVAKKLQEMFVDMVGAVRNIEAARSKLGDEFTYVKLDYRSPETFIPALDGVNRIFLMFPPETDLPHFHSFIRCAKEQGIEHIVYLSVKDVQFLPFIPHYKNEKEITRQKISSTFLRAGYFMQNLNMFLLDELKTNNRIYVPAGRGETSFIDVRDVAEVAALTLTEEGKHRDKKYAITGNRSLDFYDVARVMSNILGRTITYSNPSIRDFKAYMVEIGLDESYVNAVVGVHIPTKLVLLELKRIARIHLQGHDGRFAGYRCRSFLKRATQSGIRIRVVFL</sequence>
<evidence type="ECO:0000259" key="1">
    <source>
        <dbReference type="Pfam" id="PF05368"/>
    </source>
</evidence>
<keyword evidence="3" id="KW-1185">Reference proteome</keyword>
<dbReference type="EMBL" id="CP003235">
    <property type="protein sequence ID" value="AFC28931.1"/>
    <property type="molecule type" value="Genomic_DNA"/>
</dbReference>
<dbReference type="PANTHER" id="PTHR43162">
    <property type="match status" value="1"/>
</dbReference>
<organism evidence="2 3">
    <name type="scientific">Paenibacillus mucilaginosus 3016</name>
    <dbReference type="NCBI Taxonomy" id="1116391"/>
    <lineage>
        <taxon>Bacteria</taxon>
        <taxon>Bacillati</taxon>
        <taxon>Bacillota</taxon>
        <taxon>Bacilli</taxon>
        <taxon>Bacillales</taxon>
        <taxon>Paenibacillaceae</taxon>
        <taxon>Paenibacillus</taxon>
    </lineage>
</organism>
<feature type="domain" description="NmrA-like" evidence="1">
    <location>
        <begin position="3"/>
        <end position="228"/>
    </location>
</feature>
<evidence type="ECO:0000313" key="3">
    <source>
        <dbReference type="Proteomes" id="UP000007523"/>
    </source>
</evidence>
<proteinExistence type="predicted"/>
<dbReference type="Pfam" id="PF05368">
    <property type="entry name" value="NmrA"/>
    <property type="match status" value="1"/>
</dbReference>
<dbReference type="InterPro" id="IPR036291">
    <property type="entry name" value="NAD(P)-bd_dom_sf"/>
</dbReference>
<name>H6NCK2_9BACL</name>
<dbReference type="Gene3D" id="3.40.50.720">
    <property type="entry name" value="NAD(P)-binding Rossmann-like Domain"/>
    <property type="match status" value="1"/>
</dbReference>
<dbReference type="AlphaFoldDB" id="H6NCK2"/>
<dbReference type="RefSeq" id="WP_014369370.1">
    <property type="nucleotide sequence ID" value="NC_016935.1"/>
</dbReference>